<comment type="subunit">
    <text evidence="1">Interacts with the peripentonal hexons as well as the hexons in the facets. Part of a complex composed of the core-capsid bridging protein, the endosome lysis protein VI and the hexon-linking protein VIII; these interactions bridge the virus core to the capsid.</text>
</comment>
<feature type="peptide" id="PRO_5011803430" description="Hexon-linking protein-C" evidence="1">
    <location>
        <begin position="162"/>
        <end position="230"/>
    </location>
</feature>
<comment type="function">
    <text evidence="1">Hexon-linking protein-N: Structural component of the virion that acts as a cement protein on the capsid interior and which glue the peripentonal hexons and group-of-nine hexons together.</text>
</comment>
<feature type="site" description="Cleavage; by viral protease" evidence="1">
    <location>
        <begin position="111"/>
        <end position="112"/>
    </location>
</feature>
<feature type="peptide" id="PRO_5011803429" description="Hexon-linking protein-N" evidence="1">
    <location>
        <begin position="1"/>
        <end position="111"/>
    </location>
</feature>
<evidence type="ECO:0000313" key="2">
    <source>
        <dbReference type="EMBL" id="AMB43130.1"/>
    </source>
</evidence>
<dbReference type="RefSeq" id="YP_009246434.1">
    <property type="nucleotide sequence ID" value="NC_029902.1"/>
</dbReference>
<accession>A0A161DYS8</accession>
<dbReference type="InterPro" id="IPR000646">
    <property type="entry name" value="Adeno_PVIII"/>
</dbReference>
<dbReference type="GO" id="GO:0042025">
    <property type="term" value="C:host cell nucleus"/>
    <property type="evidence" value="ECO:0007669"/>
    <property type="project" value="UniProtKB-SubCell"/>
</dbReference>
<dbReference type="GO" id="GO:0019028">
    <property type="term" value="C:viral capsid"/>
    <property type="evidence" value="ECO:0007669"/>
    <property type="project" value="UniProtKB-UniRule"/>
</dbReference>
<reference evidence="2 3" key="1">
    <citation type="journal article" date="2016" name="J. Gen. Virol.">
        <title>Novel bat adenoviruses with an extremely large E3 gene.</title>
        <authorList>
            <person name="Tan B."/>
            <person name="Yang X.L."/>
            <person name="Ge X.Y."/>
            <person name="Peng C."/>
            <person name="Zhang Y.Z."/>
            <person name="Zhang L.B."/>
            <person name="Shi Z.L."/>
        </authorList>
    </citation>
    <scope>NUCLEOTIDE SEQUENCE [LARGE SCALE GENOMIC DNA]</scope>
    <source>
        <strain evidence="2">WIV11</strain>
    </source>
</reference>
<dbReference type="KEGG" id="vg:27246413"/>
<sequence length="230" mass="25062">MSKSIPTPYVWGYQPQLGNASGASQDYSTRMNWLSAGPGMINRVNRIREEQNDILLKQALITETPRPVMNPRTWPSDLIIDPPNAPTIVQLPRNESAELAMTDSGLQLAGGGAVMRYRPISGPIYGSGLRGGSIQLSSREDLVQYRPARLRSDGQFQLAGGSRVILPQQGTLLLQGSSSQPRSGGIGALQFTQEFVPTVYQNPFSGPPGVYPDEFIYNYDLVSDSVNGYS</sequence>
<keyword evidence="1" id="KW-1048">Host nucleus</keyword>
<name>A0A161DYS8_9ADEN</name>
<comment type="induction">
    <text evidence="1">Expressed in the late phase of the viral replicative cycle.</text>
</comment>
<feature type="chain" id="PRO_5023490838" description="Pre-hexon-linking protein VIII" evidence="1">
    <location>
        <begin position="1"/>
        <end position="230"/>
    </location>
</feature>
<keyword evidence="1" id="KW-0597">Phosphoprotein</keyword>
<keyword evidence="1" id="KW-0167">Capsid protein</keyword>
<organism evidence="2 3">
    <name type="scientific">Bat mastadenovirus WIV11</name>
    <dbReference type="NCBI Taxonomy" id="1788433"/>
    <lineage>
        <taxon>Viruses</taxon>
        <taxon>Varidnaviria</taxon>
        <taxon>Bamfordvirae</taxon>
        <taxon>Preplasmiviricota</taxon>
        <taxon>Polisuviricotina</taxon>
        <taxon>Pharingeaviricetes</taxon>
        <taxon>Rowavirales</taxon>
        <taxon>Adenoviridae</taxon>
        <taxon>Mastadenovirus</taxon>
        <taxon>Mastadenovirus rhinolopidae</taxon>
        <taxon>Bat mastadenovirus C</taxon>
    </lineage>
</organism>
<comment type="PTM">
    <text evidence="1">Cleaved by the viral protease during virion maturation. May cause the middle segment to be shed from the capsid.</text>
</comment>
<comment type="subcellular location">
    <molecule>Hexon-linking protein-C</molecule>
    <subcellularLocation>
        <location evidence="1">Virion</location>
    </subcellularLocation>
    <text evidence="1">Located on the inner side of the capsid shell. Present in 120 copies per virion.</text>
</comment>
<dbReference type="EMBL" id="KT698855">
    <property type="protein sequence ID" value="AMB43130.1"/>
    <property type="molecule type" value="Genomic_DNA"/>
</dbReference>
<feature type="site" description="Cleavage; by viral protease" evidence="1">
    <location>
        <begin position="161"/>
        <end position="162"/>
    </location>
</feature>
<proteinExistence type="evidence at transcript level"/>
<comment type="subcellular location">
    <molecule>Pre-hexon-linking protein VIII</molecule>
    <subcellularLocation>
        <location evidence="1">Host nucleus</location>
    </subcellularLocation>
</comment>
<comment type="similarity">
    <text evidence="1">Belongs to the adenoviridae hexon-linking protein family.</text>
</comment>
<comment type="miscellaneous">
    <text evidence="1">All late proteins expressed from the major late promoter are produced by alternative splicing and alternative polyadenylation of the same gene giving rise to non-overlapping ORFs. A leader sequence is present in the N-terminus of all these mRNAs and is recognized by the viral shutoff protein to provide expression although conventional translation via ribosome scanning from the cap has been shut off in the host cell.</text>
</comment>
<keyword evidence="1" id="KW-0426">Late protein</keyword>
<comment type="function">
    <text evidence="1">Hexon-linking protein-C: Structural component of the virion that acts as a cement protein on the capsid interior and which glue the peripentonal hexons and group-of-nine hexons together.</text>
</comment>
<dbReference type="GO" id="GO:0031423">
    <property type="term" value="F:hexon binding"/>
    <property type="evidence" value="ECO:0007669"/>
    <property type="project" value="InterPro"/>
</dbReference>
<comment type="caution">
    <text evidence="1">Lacks conserved residue(s) required for the propagation of feature annotation.</text>
</comment>
<evidence type="ECO:0000313" key="3">
    <source>
        <dbReference type="Proteomes" id="UP000153590"/>
    </source>
</evidence>
<evidence type="ECO:0000256" key="1">
    <source>
        <dbReference type="HAMAP-Rule" id="MF_04049"/>
    </source>
</evidence>
<feature type="modified residue" description="Phosphoserine; by host" evidence="1">
    <location>
        <position position="177"/>
    </location>
</feature>
<dbReference type="HAMAP" id="MF_04049">
    <property type="entry name" value="ADV_CAP8"/>
    <property type="match status" value="1"/>
</dbReference>
<dbReference type="Proteomes" id="UP000153590">
    <property type="component" value="Segment"/>
</dbReference>
<feature type="modified residue" description="Phosphothreonine; by host" evidence="1">
    <location>
        <position position="64"/>
    </location>
</feature>
<dbReference type="OrthoDB" id="8443at10239"/>
<comment type="subcellular location">
    <molecule>Hexon-linking protein-N</molecule>
    <subcellularLocation>
        <location evidence="1">Virion</location>
    </subcellularLocation>
    <text evidence="1">Located on the inner side of the capsid shell. Present in 120 copies per virion.</text>
</comment>
<gene>
    <name evidence="1" type="primary">L4</name>
</gene>
<keyword evidence="1" id="KW-0946">Virion</keyword>
<dbReference type="Gene3D" id="6.10.250.1460">
    <property type="match status" value="1"/>
</dbReference>
<protein>
    <recommendedName>
        <fullName evidence="1">Pre-hexon-linking protein VIII</fullName>
    </recommendedName>
    <alternativeName>
        <fullName evidence="1">Pre-protein VIII</fullName>
        <shortName evidence="1">pVIII</shortName>
    </alternativeName>
    <component>
        <recommendedName>
            <fullName evidence="1">Hexon-linking protein-N</fullName>
        </recommendedName>
        <alternativeName>
            <fullName evidence="1">12.1 kDa protein VIII</fullName>
        </alternativeName>
        <alternativeName>
            <fullName evidence="1">Protein VIII-N</fullName>
        </alternativeName>
    </component>
    <component>
        <recommendedName>
            <fullName evidence="1">Hexon-linking protein-C</fullName>
        </recommendedName>
        <alternativeName>
            <fullName evidence="1">7.6 kDa protein VIII</fullName>
        </alternativeName>
        <alternativeName>
            <fullName evidence="1">Protein VIII-C</fullName>
        </alternativeName>
    </component>
</protein>
<dbReference type="Pfam" id="PF01310">
    <property type="entry name" value="Adeno_PVIII"/>
    <property type="match status" value="1"/>
</dbReference>
<feature type="modified residue" description="Phosphoserine; by host" evidence="1">
    <location>
        <position position="121"/>
    </location>
</feature>